<name>A0ABY5CRE7_9GAMM</name>
<protein>
    <submittedName>
        <fullName evidence="2">DUF3850 domain-containing protein</fullName>
    </submittedName>
</protein>
<dbReference type="Pfam" id="PF12961">
    <property type="entry name" value="DUF3850"/>
    <property type="match status" value="1"/>
</dbReference>
<keyword evidence="3" id="KW-1185">Reference proteome</keyword>
<evidence type="ECO:0000313" key="3">
    <source>
        <dbReference type="Proteomes" id="UP001056873"/>
    </source>
</evidence>
<dbReference type="EMBL" id="CP074347">
    <property type="protein sequence ID" value="USV00414.1"/>
    <property type="molecule type" value="Genomic_DNA"/>
</dbReference>
<dbReference type="InterPro" id="IPR039440">
    <property type="entry name" value="DUF3850"/>
</dbReference>
<dbReference type="RefSeq" id="WP_017894097.1">
    <property type="nucleotide sequence ID" value="NZ_CAMKHK010000004.1"/>
</dbReference>
<organism evidence="2 3">
    <name type="scientific">Serratia entomophila</name>
    <dbReference type="NCBI Taxonomy" id="42906"/>
    <lineage>
        <taxon>Bacteria</taxon>
        <taxon>Pseudomonadati</taxon>
        <taxon>Pseudomonadota</taxon>
        <taxon>Gammaproteobacteria</taxon>
        <taxon>Enterobacterales</taxon>
        <taxon>Yersiniaceae</taxon>
        <taxon>Serratia</taxon>
    </lineage>
</organism>
<reference evidence="2" key="1">
    <citation type="journal article" date="2022" name="BMC Genomics">
        <title>Genome sequence of the entomopathogenic Serratia entomophila isolate 626 and characterisation of the species specific itaconate degradation pathway.</title>
        <authorList>
            <person name="Vaughan A.L."/>
            <person name="Altermann E."/>
            <person name="Glare T.R."/>
            <person name="Hurst M.R.H."/>
        </authorList>
    </citation>
    <scope>NUCLEOTIDE SEQUENCE</scope>
    <source>
        <strain evidence="2">626</strain>
    </source>
</reference>
<evidence type="ECO:0000313" key="2">
    <source>
        <dbReference type="EMBL" id="USV00414.1"/>
    </source>
</evidence>
<dbReference type="Proteomes" id="UP001056873">
    <property type="component" value="Chromosome"/>
</dbReference>
<gene>
    <name evidence="2" type="ORF">KFQ06_20695</name>
</gene>
<dbReference type="InterPro" id="IPR015947">
    <property type="entry name" value="PUA-like_sf"/>
</dbReference>
<accession>A0ABY5CRE7</accession>
<feature type="domain" description="DUF3850" evidence="1">
    <location>
        <begin position="4"/>
        <end position="77"/>
    </location>
</feature>
<proteinExistence type="predicted"/>
<dbReference type="Gene3D" id="2.30.130.30">
    <property type="entry name" value="Hypothetical protein"/>
    <property type="match status" value="1"/>
</dbReference>
<evidence type="ECO:0000259" key="1">
    <source>
        <dbReference type="Pfam" id="PF12961"/>
    </source>
</evidence>
<sequence length="105" mass="12085">MTLHDLKIKPSYFNFVRAGVKKAEFRLNDRDFKEGDLLKLREWLEDANGYTGEFILVKVTHITDVSEWKAGYVVLSIQIQQDSMCVNCNERYCGNCAYSNGAIIQ</sequence>
<dbReference type="SUPFAM" id="SSF88697">
    <property type="entry name" value="PUA domain-like"/>
    <property type="match status" value="1"/>
</dbReference>